<accession>A0ACD1A988</accession>
<sequence>MDKKRRPIRKKVQTMVLAISVTALLLTSVVSVISMLKIQSDVLSAGKELGDTAAKNGEDALLTQMEQNLLDIVSSKAKLADAELGKFSGYTGQFAAYADRLYNSSSNFIPVEVLPPNKENSNNLMMQRYLASKNISLPDIHDEIKLLGNLEYVFKPIITAEKEMITTIYIGTESGFMLSYDNRSDLGDKTAASEEYYDYFDASWYTAAKEAGKPVFTDTYPDTYGRGLTISCAAPFYDEADRFAGVVCMDILITDLNQTIIDIDLGKSSYAMLIDRNGRIIASPQMTSEQTEFDDILKDPSLPAYEAKDDLLSGNTGVTLTSTDIYYAYTPVASAEWTLAIHVPASDITEPVAQIRDSINTKTDDTAASMRKNILTAILIFVLSFAAIIFIVVILTRRFAVQLTMPLLSLRNDVGEISGGNLEYRAQIHDNDEIGDLAGSFNNMALSLEQYINDLTFVTAEKERIGAELDVAKHIQASMLPSIFPAFPERPELDIYATMTPAKEVGGDFYDFFLVDDDRLAMVMADVSGKGVPAALFMVIAKTLLKNVAQTGLSPKAVLEKVNNQLCVGNEAEMFVTVWLGVLEISTGKMTCANAGHEYPVIKRAGGSYELIKDKHGFVLAGMEGTRYKEYELQLDSGDRLYLYTDGVAEATDTHNELYGTDRMIHALNRYKDVDCATLLHRMKEEIDAFVGEAPQFDDITMLSLELRPQNGHGMKKLKVTPTLASIEEVTAFVEQELEAAEIPMKVTAQMNIAVDEIFSNIVRYSGASDATVGVSVEDGHVTLRFADNGRPYDPTEKPDPDTTLSAEERDIGGLGIFMVKKFMDTVEYEYQDSLNILTLTKQI</sequence>
<proteinExistence type="predicted"/>
<protein>
    <submittedName>
        <fullName evidence="1">SpoIIE family protein phosphatase</fullName>
    </submittedName>
</protein>
<keyword evidence="2" id="KW-1185">Reference proteome</keyword>
<reference evidence="1" key="1">
    <citation type="submission" date="2019-08" db="EMBL/GenBank/DDBJ databases">
        <title>Genome sequence of Clostridiales bacterium MT110.</title>
        <authorList>
            <person name="Cao J."/>
        </authorList>
    </citation>
    <scope>NUCLEOTIDE SEQUENCE</scope>
    <source>
        <strain evidence="1">MT110</strain>
    </source>
</reference>
<name>A0ACD1A988_9FIRM</name>
<gene>
    <name evidence="1" type="ORF">FRZ06_06425</name>
</gene>
<dbReference type="Proteomes" id="UP000594014">
    <property type="component" value="Chromosome"/>
</dbReference>
<organism evidence="1 2">
    <name type="scientific">Anoxybacterium hadale</name>
    <dbReference type="NCBI Taxonomy" id="3408580"/>
    <lineage>
        <taxon>Bacteria</taxon>
        <taxon>Bacillati</taxon>
        <taxon>Bacillota</taxon>
        <taxon>Clostridia</taxon>
        <taxon>Peptostreptococcales</taxon>
        <taxon>Anaerovoracaceae</taxon>
        <taxon>Anoxybacterium</taxon>
    </lineage>
</organism>
<dbReference type="EMBL" id="CP042469">
    <property type="protein sequence ID" value="QOX63002.1"/>
    <property type="molecule type" value="Genomic_DNA"/>
</dbReference>
<evidence type="ECO:0000313" key="2">
    <source>
        <dbReference type="Proteomes" id="UP000594014"/>
    </source>
</evidence>
<evidence type="ECO:0000313" key="1">
    <source>
        <dbReference type="EMBL" id="QOX63002.1"/>
    </source>
</evidence>